<keyword evidence="1" id="KW-1133">Transmembrane helix</keyword>
<protein>
    <submittedName>
        <fullName evidence="3">Uncharacterized protein</fullName>
    </submittedName>
</protein>
<reference evidence="3 4" key="1">
    <citation type="journal article" date="2013" name="PLoS ONE">
        <title>Predicting the Proteins of Angomonas deanei, Strigomonas culicis and Their Respective Endosymbionts Reveals New Aspects of the Trypanosomatidae Family.</title>
        <authorList>
            <person name="Motta M.C."/>
            <person name="Martins A.C."/>
            <person name="de Souza S.S."/>
            <person name="Catta-Preta C.M."/>
            <person name="Silva R."/>
            <person name="Klein C.C."/>
            <person name="de Almeida L.G."/>
            <person name="de Lima Cunha O."/>
            <person name="Ciapina L.P."/>
            <person name="Brocchi M."/>
            <person name="Colabardini A.C."/>
            <person name="de Araujo Lima B."/>
            <person name="Machado C.R."/>
            <person name="de Almeida Soares C.M."/>
            <person name="Probst C.M."/>
            <person name="de Menezes C.B."/>
            <person name="Thompson C.E."/>
            <person name="Bartholomeu D.C."/>
            <person name="Gradia D.F."/>
            <person name="Pavoni D.P."/>
            <person name="Grisard E.C."/>
            <person name="Fantinatti-Garboggini F."/>
            <person name="Marchini F.K."/>
            <person name="Rodrigues-Luiz G.F."/>
            <person name="Wagner G."/>
            <person name="Goldman G.H."/>
            <person name="Fietto J.L."/>
            <person name="Elias M.C."/>
            <person name="Goldman M.H."/>
            <person name="Sagot M.F."/>
            <person name="Pereira M."/>
            <person name="Stoco P.H."/>
            <person name="de Mendonca-Neto R.P."/>
            <person name="Teixeira S.M."/>
            <person name="Maciel T.E."/>
            <person name="de Oliveira Mendes T.A."/>
            <person name="Urmenyi T.P."/>
            <person name="de Souza W."/>
            <person name="Schenkman S."/>
            <person name="de Vasconcelos A.T."/>
        </authorList>
    </citation>
    <scope>NUCLEOTIDE SEQUENCE [LARGE SCALE GENOMIC DNA]</scope>
</reference>
<dbReference type="Proteomes" id="UP000015354">
    <property type="component" value="Unassembled WGS sequence"/>
</dbReference>
<dbReference type="EMBL" id="ATMH01000367">
    <property type="protein sequence ID" value="EPY36867.1"/>
    <property type="molecule type" value="Genomic_DNA"/>
</dbReference>
<proteinExistence type="predicted"/>
<dbReference type="AlphaFoldDB" id="S9V185"/>
<accession>S9V185</accession>
<evidence type="ECO:0000313" key="4">
    <source>
        <dbReference type="Proteomes" id="UP000015354"/>
    </source>
</evidence>
<feature type="transmembrane region" description="Helical" evidence="1">
    <location>
        <begin position="6"/>
        <end position="26"/>
    </location>
</feature>
<sequence>MLLGVGEGNFAVLVTIGVAVVAALLGGYFMPRFALFIAIGCIGLPFIVYGCILTSPQKASPEVYLGPSVYRERRLPTDTYLIDKFVPVRIVIFIVFVFAMLGGIAALLLGILTEPPYRVPRMRCLREQLEESHPNWYK</sequence>
<name>S9V185_9TRYP</name>
<keyword evidence="4" id="KW-1185">Reference proteome</keyword>
<dbReference type="OrthoDB" id="251327at2759"/>
<comment type="caution">
    <text evidence="3">The sequence shown here is derived from an EMBL/GenBank/DDBJ whole genome shotgun (WGS) entry which is preliminary data.</text>
</comment>
<evidence type="ECO:0000313" key="2">
    <source>
        <dbReference type="EMBL" id="EPY35072.1"/>
    </source>
</evidence>
<gene>
    <name evidence="3" type="ORF">STCU_00367</name>
    <name evidence="2" type="ORF">STCU_01264</name>
</gene>
<evidence type="ECO:0000313" key="3">
    <source>
        <dbReference type="EMBL" id="EPY36867.1"/>
    </source>
</evidence>
<dbReference type="EMBL" id="ATMH01001264">
    <property type="protein sequence ID" value="EPY35072.1"/>
    <property type="molecule type" value="Genomic_DNA"/>
</dbReference>
<reference evidence="3" key="2">
    <citation type="submission" date="2013-03" db="EMBL/GenBank/DDBJ databases">
        <authorList>
            <person name="Motta M.C.M."/>
            <person name="Martins A.C.A."/>
            <person name="Preta C.M.C.C."/>
            <person name="Silva R."/>
            <person name="de Souza S.S."/>
            <person name="Klein C.C."/>
            <person name="de Almeida L.G.P."/>
            <person name="Cunha O.L."/>
            <person name="Colabardini A.C."/>
            <person name="Lima B.A."/>
            <person name="Machado C.R."/>
            <person name="Soares C.M.A."/>
            <person name="de Menezes C.B.A."/>
            <person name="Bartolomeu D.C."/>
            <person name="Grisard E.C."/>
            <person name="Fantinatti-Garboggini F."/>
            <person name="Rodrigues-Luiz G.F."/>
            <person name="Wagner G."/>
            <person name="Goldman G.H."/>
            <person name="Fietto J.L.R."/>
            <person name="Ciapina L.P."/>
            <person name="Brocchi M."/>
            <person name="Elias M.C."/>
            <person name="Goldman M.H.S."/>
            <person name="Sagot M.-F."/>
            <person name="Pereira M."/>
            <person name="Stoco P.H."/>
            <person name="Teixeira S.M.R."/>
            <person name="de Mendonca-Neto R.P."/>
            <person name="Maciel T.E.F."/>
            <person name="Mendes T.A.O."/>
            <person name="Urmenyi T.P."/>
            <person name="Teixeira M.M.G."/>
            <person name="de Camargo E.F.P."/>
            <person name="de Sousa W."/>
            <person name="Schenkman S."/>
            <person name="de Vasconcelos A.T.R."/>
        </authorList>
    </citation>
    <scope>NUCLEOTIDE SEQUENCE</scope>
</reference>
<keyword evidence="1" id="KW-0812">Transmembrane</keyword>
<feature type="transmembrane region" description="Helical" evidence="1">
    <location>
        <begin position="33"/>
        <end position="55"/>
    </location>
</feature>
<keyword evidence="1" id="KW-0472">Membrane</keyword>
<evidence type="ECO:0000256" key="1">
    <source>
        <dbReference type="SAM" id="Phobius"/>
    </source>
</evidence>
<feature type="transmembrane region" description="Helical" evidence="1">
    <location>
        <begin position="90"/>
        <end position="113"/>
    </location>
</feature>
<organism evidence="3 4">
    <name type="scientific">Strigomonas culicis</name>
    <dbReference type="NCBI Taxonomy" id="28005"/>
    <lineage>
        <taxon>Eukaryota</taxon>
        <taxon>Discoba</taxon>
        <taxon>Euglenozoa</taxon>
        <taxon>Kinetoplastea</taxon>
        <taxon>Metakinetoplastina</taxon>
        <taxon>Trypanosomatida</taxon>
        <taxon>Trypanosomatidae</taxon>
        <taxon>Strigomonadinae</taxon>
        <taxon>Strigomonas</taxon>
    </lineage>
</organism>